<dbReference type="Gene3D" id="1.10.530.10">
    <property type="match status" value="1"/>
</dbReference>
<dbReference type="Proteomes" id="UP000239089">
    <property type="component" value="Unassembled WGS sequence"/>
</dbReference>
<dbReference type="AlphaFoldDB" id="A0A2S6NF69"/>
<dbReference type="SUPFAM" id="SSF53955">
    <property type="entry name" value="Lysozyme-like"/>
    <property type="match status" value="1"/>
</dbReference>
<evidence type="ECO:0000259" key="2">
    <source>
        <dbReference type="Pfam" id="PF01464"/>
    </source>
</evidence>
<name>A0A2S6NF69_9HYPH</name>
<proteinExistence type="inferred from homology"/>
<accession>A0A2S6NF69</accession>
<gene>
    <name evidence="3" type="ORF">CCR94_02400</name>
</gene>
<dbReference type="Pfam" id="PF01464">
    <property type="entry name" value="SLT"/>
    <property type="match status" value="1"/>
</dbReference>
<feature type="domain" description="Transglycosylase SLT" evidence="2">
    <location>
        <begin position="34"/>
        <end position="150"/>
    </location>
</feature>
<dbReference type="CDD" id="cd13400">
    <property type="entry name" value="LT_IagB-like"/>
    <property type="match status" value="1"/>
</dbReference>
<comment type="caution">
    <text evidence="3">The sequence shown here is derived from an EMBL/GenBank/DDBJ whole genome shotgun (WGS) entry which is preliminary data.</text>
</comment>
<evidence type="ECO:0000256" key="1">
    <source>
        <dbReference type="ARBA" id="ARBA00009387"/>
    </source>
</evidence>
<protein>
    <recommendedName>
        <fullName evidence="2">Transglycosylase SLT domain-containing protein</fullName>
    </recommendedName>
</protein>
<evidence type="ECO:0000313" key="3">
    <source>
        <dbReference type="EMBL" id="PPQ33271.1"/>
    </source>
</evidence>
<dbReference type="InterPro" id="IPR023346">
    <property type="entry name" value="Lysozyme-like_dom_sf"/>
</dbReference>
<evidence type="ECO:0000313" key="4">
    <source>
        <dbReference type="Proteomes" id="UP000239089"/>
    </source>
</evidence>
<dbReference type="InterPro" id="IPR008258">
    <property type="entry name" value="Transglycosylase_SLT_dom_1"/>
</dbReference>
<organism evidence="3 4">
    <name type="scientific">Rhodoblastus sphagnicola</name>
    <dbReference type="NCBI Taxonomy" id="333368"/>
    <lineage>
        <taxon>Bacteria</taxon>
        <taxon>Pseudomonadati</taxon>
        <taxon>Pseudomonadota</taxon>
        <taxon>Alphaproteobacteria</taxon>
        <taxon>Hyphomicrobiales</taxon>
        <taxon>Rhodoblastaceae</taxon>
        <taxon>Rhodoblastus</taxon>
    </lineage>
</organism>
<sequence length="170" mass="18597">MRRRATILGGAVACAMMFVIGSGARADETMVEACLKAAASAHQVPAGVLVLLLQVERGRLGAVSPNKNDTVDIGPMQVNDIWVGKLAQRWRTSKDAAYLALRDNFCANVEAGAWILRQALDEAPGNLWEGVAIYHSHNPSHKRAYLKSVYEQAMRLRREQGIASLERTAK</sequence>
<dbReference type="OrthoDB" id="9808681at2"/>
<dbReference type="EMBL" id="NHSJ01000025">
    <property type="protein sequence ID" value="PPQ33271.1"/>
    <property type="molecule type" value="Genomic_DNA"/>
</dbReference>
<keyword evidence="4" id="KW-1185">Reference proteome</keyword>
<reference evidence="3 4" key="1">
    <citation type="journal article" date="2018" name="Arch. Microbiol.">
        <title>New insights into the metabolic potential of the phototrophic purple bacterium Rhodopila globiformis DSM 161(T) from its draft genome sequence and evidence for a vanadium-dependent nitrogenase.</title>
        <authorList>
            <person name="Imhoff J.F."/>
            <person name="Rahn T."/>
            <person name="Kunzel S."/>
            <person name="Neulinger S.C."/>
        </authorList>
    </citation>
    <scope>NUCLEOTIDE SEQUENCE [LARGE SCALE GENOMIC DNA]</scope>
    <source>
        <strain evidence="3 4">DSM 16996</strain>
    </source>
</reference>
<comment type="similarity">
    <text evidence="1">Belongs to the virb1 family.</text>
</comment>
<dbReference type="RefSeq" id="WP_104506291.1">
    <property type="nucleotide sequence ID" value="NZ_JACIGC010000023.1"/>
</dbReference>